<gene>
    <name evidence="1" type="ORF">LCGC14_1766000</name>
</gene>
<accession>A0A0F9GZP9</accession>
<organism evidence="1">
    <name type="scientific">marine sediment metagenome</name>
    <dbReference type="NCBI Taxonomy" id="412755"/>
    <lineage>
        <taxon>unclassified sequences</taxon>
        <taxon>metagenomes</taxon>
        <taxon>ecological metagenomes</taxon>
    </lineage>
</organism>
<proteinExistence type="predicted"/>
<evidence type="ECO:0000313" key="1">
    <source>
        <dbReference type="EMBL" id="KKM04260.1"/>
    </source>
</evidence>
<dbReference type="AlphaFoldDB" id="A0A0F9GZP9"/>
<name>A0A0F9GZP9_9ZZZZ</name>
<reference evidence="1" key="1">
    <citation type="journal article" date="2015" name="Nature">
        <title>Complex archaea that bridge the gap between prokaryotes and eukaryotes.</title>
        <authorList>
            <person name="Spang A."/>
            <person name="Saw J.H."/>
            <person name="Jorgensen S.L."/>
            <person name="Zaremba-Niedzwiedzka K."/>
            <person name="Martijn J."/>
            <person name="Lind A.E."/>
            <person name="van Eijk R."/>
            <person name="Schleper C."/>
            <person name="Guy L."/>
            <person name="Ettema T.J."/>
        </authorList>
    </citation>
    <scope>NUCLEOTIDE SEQUENCE</scope>
</reference>
<comment type="caution">
    <text evidence="1">The sequence shown here is derived from an EMBL/GenBank/DDBJ whole genome shotgun (WGS) entry which is preliminary data.</text>
</comment>
<feature type="non-terminal residue" evidence="1">
    <location>
        <position position="1"/>
    </location>
</feature>
<sequence length="23" mass="2445">TKAAALGVPIISEEEFRKMIGSP</sequence>
<protein>
    <submittedName>
        <fullName evidence="1">Uncharacterized protein</fullName>
    </submittedName>
</protein>
<dbReference type="EMBL" id="LAZR01016494">
    <property type="protein sequence ID" value="KKM04260.1"/>
    <property type="molecule type" value="Genomic_DNA"/>
</dbReference>